<dbReference type="InterPro" id="IPR016181">
    <property type="entry name" value="Acyl_CoA_acyltransferase"/>
</dbReference>
<dbReference type="AlphaFoldDB" id="A0A9D2KM12"/>
<evidence type="ECO:0000313" key="2">
    <source>
        <dbReference type="Proteomes" id="UP000823900"/>
    </source>
</evidence>
<dbReference type="Gene3D" id="3.40.630.30">
    <property type="match status" value="1"/>
</dbReference>
<protein>
    <recommendedName>
        <fullName evidence="3">Acetyltransferase</fullName>
    </recommendedName>
</protein>
<proteinExistence type="predicted"/>
<accession>A0A9D2KM12</accession>
<evidence type="ECO:0008006" key="3">
    <source>
        <dbReference type="Google" id="ProtNLM"/>
    </source>
</evidence>
<reference evidence="1" key="2">
    <citation type="submission" date="2021-04" db="EMBL/GenBank/DDBJ databases">
        <authorList>
            <person name="Gilroy R."/>
        </authorList>
    </citation>
    <scope>NUCLEOTIDE SEQUENCE</scope>
    <source>
        <strain evidence="1">CHK178-16964</strain>
    </source>
</reference>
<reference evidence="1" key="1">
    <citation type="journal article" date="2021" name="PeerJ">
        <title>Extensive microbial diversity within the chicken gut microbiome revealed by metagenomics and culture.</title>
        <authorList>
            <person name="Gilroy R."/>
            <person name="Ravi A."/>
            <person name="Getino M."/>
            <person name="Pursley I."/>
            <person name="Horton D.L."/>
            <person name="Alikhan N.F."/>
            <person name="Baker D."/>
            <person name="Gharbi K."/>
            <person name="Hall N."/>
            <person name="Watson M."/>
            <person name="Adriaenssens E.M."/>
            <person name="Foster-Nyarko E."/>
            <person name="Jarju S."/>
            <person name="Secka A."/>
            <person name="Antonio M."/>
            <person name="Oren A."/>
            <person name="Chaudhuri R.R."/>
            <person name="La Ragione R."/>
            <person name="Hildebrand F."/>
            <person name="Pallen M.J."/>
        </authorList>
    </citation>
    <scope>NUCLEOTIDE SEQUENCE</scope>
    <source>
        <strain evidence="1">CHK178-16964</strain>
    </source>
</reference>
<dbReference type="Proteomes" id="UP000823900">
    <property type="component" value="Unassembled WGS sequence"/>
</dbReference>
<gene>
    <name evidence="1" type="ORF">IAA07_04705</name>
</gene>
<comment type="caution">
    <text evidence="1">The sequence shown here is derived from an EMBL/GenBank/DDBJ whole genome shotgun (WGS) entry which is preliminary data.</text>
</comment>
<organism evidence="1 2">
    <name type="scientific">Candidatus Lachnoclostridium stercoravium</name>
    <dbReference type="NCBI Taxonomy" id="2838633"/>
    <lineage>
        <taxon>Bacteria</taxon>
        <taxon>Bacillati</taxon>
        <taxon>Bacillota</taxon>
        <taxon>Clostridia</taxon>
        <taxon>Lachnospirales</taxon>
        <taxon>Lachnospiraceae</taxon>
    </lineage>
</organism>
<dbReference type="SUPFAM" id="SSF55729">
    <property type="entry name" value="Acyl-CoA N-acyltransferases (Nat)"/>
    <property type="match status" value="1"/>
</dbReference>
<evidence type="ECO:0000313" key="1">
    <source>
        <dbReference type="EMBL" id="HJA70867.1"/>
    </source>
</evidence>
<sequence length="79" mass="9315">MKIVEVQERTPDLISRLLAVWEGSVRATHLFLSDGEIKSIKEYVPQAKGFYERMGFRVYKRTDYDEQGNPYPLLYMNLI</sequence>
<name>A0A9D2KM12_9FIRM</name>
<dbReference type="EMBL" id="DWZA01000041">
    <property type="protein sequence ID" value="HJA70867.1"/>
    <property type="molecule type" value="Genomic_DNA"/>
</dbReference>